<feature type="transmembrane region" description="Helical" evidence="1">
    <location>
        <begin position="96"/>
        <end position="117"/>
    </location>
</feature>
<feature type="transmembrane region" description="Helical" evidence="1">
    <location>
        <begin position="189"/>
        <end position="213"/>
    </location>
</feature>
<dbReference type="SUPFAM" id="SSF48452">
    <property type="entry name" value="TPR-like"/>
    <property type="match status" value="1"/>
</dbReference>
<feature type="transmembrane region" description="Helical" evidence="1">
    <location>
        <begin position="262"/>
        <end position="286"/>
    </location>
</feature>
<feature type="transmembrane region" description="Helical" evidence="1">
    <location>
        <begin position="293"/>
        <end position="315"/>
    </location>
</feature>
<feature type="transmembrane region" description="Helical" evidence="1">
    <location>
        <begin position="124"/>
        <end position="142"/>
    </location>
</feature>
<dbReference type="EMBL" id="PFQK01000093">
    <property type="protein sequence ID" value="PJC81298.1"/>
    <property type="molecule type" value="Genomic_DNA"/>
</dbReference>
<evidence type="ECO:0000256" key="1">
    <source>
        <dbReference type="SAM" id="Phobius"/>
    </source>
</evidence>
<sequence length="676" mass="78125">MSSFTLFFLLLVYLVTLSKTIFGGDAGDLVSAIITKGFAHPPGYSLFTLLGIVVNSLNFITISPAGRVTLISIVSTVLSLYFFIKIIKVLFKPKYYSGWILTITVGVLAFNYIIWLYAIVPEVFPLNTLLITSCFYLSILFYKSNKVFYLYILSLIIGLATSHHHTFFLVLPALMFLLWKERRKIRVTIFSLFICLLMFFTGLLPNLQLIIAYNNKAPIIWGNATSLKGIIYILLRQGYGTFTAGSFITNLPIHRFLQLKNLFLFILSDFTFLGIIAFAAAFIYYYKSTNKHLKLLLTAVLINIVSFGPFFFFYANFPLSGSFFFATMERFLHGFYFFLAIFIYFGLWVIYDLIKKILNILIKNLFLKKFSLFVVSIFFLIYPFGQLARNIRPILALKNNNFAENLGRDVLTFTKPPSIILLSQDTVLFDTQYIYFSQPRFQKNKIIIHANKLLTDFYGPVLSSQYPQLKLGLKKGNRIEKLIEINKNRFNIYSNEKYPLPNLANYLWVPQGILYKLEKKSAISNTSTEQILDFFWKNYFNMGIEQQVINNNPIFKNLFTADILRAYSIAHQNTAYFYLEQKKLEKALGHINTSIILKPDDLDNNFLLSKYYEIAGDCLNSQMAIEKALAESTDSLYINQLKDIADNCYQKESEKNKMRQKIKSYQQNAKIKLKSF</sequence>
<feature type="transmembrane region" description="Helical" evidence="1">
    <location>
        <begin position="68"/>
        <end position="84"/>
    </location>
</feature>
<feature type="transmembrane region" description="Helical" evidence="1">
    <location>
        <begin position="148"/>
        <end position="177"/>
    </location>
</feature>
<dbReference type="Gene3D" id="1.25.40.10">
    <property type="entry name" value="Tetratricopeptide repeat domain"/>
    <property type="match status" value="1"/>
</dbReference>
<evidence type="ECO:0000313" key="3">
    <source>
        <dbReference type="Proteomes" id="UP000229370"/>
    </source>
</evidence>
<keyword evidence="1" id="KW-0812">Transmembrane</keyword>
<dbReference type="PANTHER" id="PTHR16214:SF3">
    <property type="entry name" value="TRANSMEMBRANE PROTEIN 260"/>
    <property type="match status" value="1"/>
</dbReference>
<dbReference type="PANTHER" id="PTHR16214">
    <property type="entry name" value="TRANSMEMBRANE PROTEIN 260"/>
    <property type="match status" value="1"/>
</dbReference>
<feature type="transmembrane region" description="Helical" evidence="1">
    <location>
        <begin position="335"/>
        <end position="354"/>
    </location>
</feature>
<dbReference type="Pfam" id="PF11028">
    <property type="entry name" value="TMEM260-like"/>
    <property type="match status" value="1"/>
</dbReference>
<comment type="caution">
    <text evidence="2">The sequence shown here is derived from an EMBL/GenBank/DDBJ whole genome shotgun (WGS) entry which is preliminary data.</text>
</comment>
<feature type="transmembrane region" description="Helical" evidence="1">
    <location>
        <begin position="42"/>
        <end position="61"/>
    </location>
</feature>
<keyword evidence="1" id="KW-1133">Transmembrane helix</keyword>
<accession>A0A2M8GL70</accession>
<evidence type="ECO:0000313" key="2">
    <source>
        <dbReference type="EMBL" id="PJC81298.1"/>
    </source>
</evidence>
<dbReference type="InterPro" id="IPR021280">
    <property type="entry name" value="TMEM260-like"/>
</dbReference>
<name>A0A2M8GL70_9BACT</name>
<feature type="transmembrane region" description="Helical" evidence="1">
    <location>
        <begin position="366"/>
        <end position="385"/>
    </location>
</feature>
<organism evidence="2 3">
    <name type="scientific">Candidatus Roizmanbacteria bacterium CG_4_8_14_3_um_filter_36_10</name>
    <dbReference type="NCBI Taxonomy" id="1974834"/>
    <lineage>
        <taxon>Bacteria</taxon>
        <taxon>Candidatus Roizmaniibacteriota</taxon>
    </lineage>
</organism>
<gene>
    <name evidence="2" type="ORF">CO007_05485</name>
</gene>
<dbReference type="Proteomes" id="UP000229370">
    <property type="component" value="Unassembled WGS sequence"/>
</dbReference>
<reference evidence="3" key="1">
    <citation type="submission" date="2017-09" db="EMBL/GenBank/DDBJ databases">
        <title>Depth-based differentiation of microbial function through sediment-hosted aquifers and enrichment of novel symbionts in the deep terrestrial subsurface.</title>
        <authorList>
            <person name="Probst A.J."/>
            <person name="Ladd B."/>
            <person name="Jarett J.K."/>
            <person name="Geller-Mcgrath D.E."/>
            <person name="Sieber C.M.K."/>
            <person name="Emerson J.B."/>
            <person name="Anantharaman K."/>
            <person name="Thomas B.C."/>
            <person name="Malmstrom R."/>
            <person name="Stieglmeier M."/>
            <person name="Klingl A."/>
            <person name="Woyke T."/>
            <person name="Ryan C.M."/>
            <person name="Banfield J.F."/>
        </authorList>
    </citation>
    <scope>NUCLEOTIDE SEQUENCE [LARGE SCALE GENOMIC DNA]</scope>
</reference>
<dbReference type="AlphaFoldDB" id="A0A2M8GL70"/>
<dbReference type="InterPro" id="IPR011990">
    <property type="entry name" value="TPR-like_helical_dom_sf"/>
</dbReference>
<proteinExistence type="predicted"/>
<dbReference type="InterPro" id="IPR052724">
    <property type="entry name" value="GT117_domain-containing"/>
</dbReference>
<keyword evidence="1" id="KW-0472">Membrane</keyword>
<protein>
    <submittedName>
        <fullName evidence="2">Uncharacterized protein</fullName>
    </submittedName>
</protein>